<evidence type="ECO:0000313" key="1">
    <source>
        <dbReference type="EMBL" id="AGH46947.1"/>
    </source>
</evidence>
<dbReference type="PANTHER" id="PTHR32089">
    <property type="entry name" value="METHYL-ACCEPTING CHEMOTAXIS PROTEIN MCPB"/>
    <property type="match status" value="1"/>
</dbReference>
<dbReference type="SUPFAM" id="SSF58104">
    <property type="entry name" value="Methyl-accepting chemotaxis protein (MCP) signaling domain"/>
    <property type="match status" value="1"/>
</dbReference>
<dbReference type="STRING" id="1129794.C427_4848"/>
<dbReference type="Gene3D" id="1.10.287.950">
    <property type="entry name" value="Methyl-accepting chemotaxis protein"/>
    <property type="match status" value="1"/>
</dbReference>
<dbReference type="PATRIC" id="fig|1129794.4.peg.4830"/>
<protein>
    <recommendedName>
        <fullName evidence="3">Methyl-accepting chemotaxis protein</fullName>
    </recommendedName>
</protein>
<dbReference type="KEGG" id="gps:C427_4848"/>
<organism evidence="1 2">
    <name type="scientific">Paraglaciecola psychrophila 170</name>
    <dbReference type="NCBI Taxonomy" id="1129794"/>
    <lineage>
        <taxon>Bacteria</taxon>
        <taxon>Pseudomonadati</taxon>
        <taxon>Pseudomonadota</taxon>
        <taxon>Gammaproteobacteria</taxon>
        <taxon>Alteromonadales</taxon>
        <taxon>Alteromonadaceae</taxon>
        <taxon>Paraglaciecola</taxon>
    </lineage>
</organism>
<dbReference type="PANTHER" id="PTHR32089:SF112">
    <property type="entry name" value="LYSOZYME-LIKE PROTEIN-RELATED"/>
    <property type="match status" value="1"/>
</dbReference>
<proteinExistence type="predicted"/>
<dbReference type="EMBL" id="CP003837">
    <property type="protein sequence ID" value="AGH46947.1"/>
    <property type="molecule type" value="Genomic_DNA"/>
</dbReference>
<accession>K6Z4H7</accession>
<evidence type="ECO:0008006" key="3">
    <source>
        <dbReference type="Google" id="ProtNLM"/>
    </source>
</evidence>
<dbReference type="AlphaFoldDB" id="K6Z4H7"/>
<name>K6Z4H7_9ALTE</name>
<evidence type="ECO:0000313" key="2">
    <source>
        <dbReference type="Proteomes" id="UP000011864"/>
    </source>
</evidence>
<keyword evidence="2" id="KW-1185">Reference proteome</keyword>
<gene>
    <name evidence="1" type="ORF">C427_4848</name>
</gene>
<dbReference type="HOGENOM" id="CLU_2024494_0_0_6"/>
<dbReference type="Proteomes" id="UP000011864">
    <property type="component" value="Chromosome"/>
</dbReference>
<sequence>MFYRLPTDGQKEIAEVADGYNHFIKKLEDLFNNISQSSNKLRSVAETLRKDAEDTQINVIESTDNTTQISRTLDQVSSNVLVAAKNASDAATVSNEISKSSETIAHVIRGTQNDISQLAKNS</sequence>
<reference evidence="1 2" key="1">
    <citation type="journal article" date="2013" name="Genome Announc.">
        <title>Complete Genome Sequence of Glaciecola psychrophila Strain 170T.</title>
        <authorList>
            <person name="Yin J."/>
            <person name="Chen J."/>
            <person name="Liu G."/>
            <person name="Yu Y."/>
            <person name="Song L."/>
            <person name="Wang X."/>
            <person name="Qu X."/>
        </authorList>
    </citation>
    <scope>NUCLEOTIDE SEQUENCE [LARGE SCALE GENOMIC DNA]</scope>
    <source>
        <strain evidence="1 2">170</strain>
    </source>
</reference>
<dbReference type="eggNOG" id="COG0840">
    <property type="taxonomic scope" value="Bacteria"/>
</dbReference>